<dbReference type="InterPro" id="IPR002893">
    <property type="entry name" value="Znf_MYND"/>
</dbReference>
<evidence type="ECO:0000313" key="7">
    <source>
        <dbReference type="Proteomes" id="UP000191518"/>
    </source>
</evidence>
<reference evidence="7" key="1">
    <citation type="journal article" date="2017" name="Nat. Microbiol.">
        <title>Global analysis of biosynthetic gene clusters reveals vast potential of secondary metabolite production in Penicillium species.</title>
        <authorList>
            <person name="Nielsen J.C."/>
            <person name="Grijseels S."/>
            <person name="Prigent S."/>
            <person name="Ji B."/>
            <person name="Dainat J."/>
            <person name="Nielsen K.F."/>
            <person name="Frisvad J.C."/>
            <person name="Workman M."/>
            <person name="Nielsen J."/>
        </authorList>
    </citation>
    <scope>NUCLEOTIDE SEQUENCE [LARGE SCALE GENOMIC DNA]</scope>
    <source>
        <strain evidence="7">IBT 29486</strain>
    </source>
</reference>
<organism evidence="6 7">
    <name type="scientific">Penicillium vulpinum</name>
    <dbReference type="NCBI Taxonomy" id="29845"/>
    <lineage>
        <taxon>Eukaryota</taxon>
        <taxon>Fungi</taxon>
        <taxon>Dikarya</taxon>
        <taxon>Ascomycota</taxon>
        <taxon>Pezizomycotina</taxon>
        <taxon>Eurotiomycetes</taxon>
        <taxon>Eurotiomycetidae</taxon>
        <taxon>Eurotiales</taxon>
        <taxon>Aspergillaceae</taxon>
        <taxon>Penicillium</taxon>
    </lineage>
</organism>
<dbReference type="EMBL" id="MDYP01000003">
    <property type="protein sequence ID" value="OQE10783.1"/>
    <property type="molecule type" value="Genomic_DNA"/>
</dbReference>
<feature type="domain" description="MYND-type" evidence="5">
    <location>
        <begin position="82"/>
        <end position="129"/>
    </location>
</feature>
<comment type="caution">
    <text evidence="6">The sequence shown here is derived from an EMBL/GenBank/DDBJ whole genome shotgun (WGS) entry which is preliminary data.</text>
</comment>
<evidence type="ECO:0000256" key="4">
    <source>
        <dbReference type="PROSITE-ProRule" id="PRU00134"/>
    </source>
</evidence>
<evidence type="ECO:0000259" key="5">
    <source>
        <dbReference type="PROSITE" id="PS50865"/>
    </source>
</evidence>
<dbReference type="Proteomes" id="UP000191518">
    <property type="component" value="Unassembled WGS sequence"/>
</dbReference>
<dbReference type="GO" id="GO:0008270">
    <property type="term" value="F:zinc ion binding"/>
    <property type="evidence" value="ECO:0007669"/>
    <property type="project" value="UniProtKB-KW"/>
</dbReference>
<evidence type="ECO:0000313" key="6">
    <source>
        <dbReference type="EMBL" id="OQE10783.1"/>
    </source>
</evidence>
<dbReference type="AlphaFoldDB" id="A0A1V6SB22"/>
<accession>A0A1V6SB22</accession>
<dbReference type="SUPFAM" id="SSF144232">
    <property type="entry name" value="HIT/MYND zinc finger-like"/>
    <property type="match status" value="1"/>
</dbReference>
<sequence>MSEDFAQVPFCFLLFLLSLLFSLLSFLSLLFSDPQYHQSATSHARRQLPLATIDEIFRVFNTALIEAITFAFRMAPKGLFECARCGTETKTMCLGCSHAPEYKPGDPPAVYYCSRSCLIMDWPKHKDYCKNMQQRKMLLRSAQILKAAILTYRETIYDVDLTKIEYRDGVLYLHQNQRSVSSQSKRGPFPNHMTDNIKHKEAALVKSQSTAAIALLGPLTRKLLRGMSLKLETMVINIGNPRVPTRLVPGPDLHGGPHTVLKIECLESNETWIIDPTGCQYGFQDVLVPFGKYLIDNECRILGGPRIYDMYETRDLDYLSTLHIFTKTKAQRQDMRLERLTRHHFAVFIYLSAHDRLLVGSGADYKKNLDRFITELKTHMVNSIRKAGNDFEDSEDD</sequence>
<gene>
    <name evidence="6" type="ORF">PENVUL_c003G08813</name>
</gene>
<keyword evidence="2 4" id="KW-0863">Zinc-finger</keyword>
<dbReference type="Gene3D" id="6.10.140.2220">
    <property type="match status" value="1"/>
</dbReference>
<keyword evidence="1" id="KW-0479">Metal-binding</keyword>
<dbReference type="PROSITE" id="PS50865">
    <property type="entry name" value="ZF_MYND_2"/>
    <property type="match status" value="1"/>
</dbReference>
<evidence type="ECO:0000256" key="1">
    <source>
        <dbReference type="ARBA" id="ARBA00022723"/>
    </source>
</evidence>
<proteinExistence type="predicted"/>
<evidence type="ECO:0000256" key="2">
    <source>
        <dbReference type="ARBA" id="ARBA00022771"/>
    </source>
</evidence>
<evidence type="ECO:0000256" key="3">
    <source>
        <dbReference type="ARBA" id="ARBA00022833"/>
    </source>
</evidence>
<protein>
    <recommendedName>
        <fullName evidence="5">MYND-type domain-containing protein</fullName>
    </recommendedName>
</protein>
<keyword evidence="7" id="KW-1185">Reference proteome</keyword>
<dbReference type="STRING" id="29845.A0A1V6SB22"/>
<keyword evidence="3" id="KW-0862">Zinc</keyword>
<name>A0A1V6SB22_9EURO</name>
<dbReference type="Pfam" id="PF01753">
    <property type="entry name" value="zf-MYND"/>
    <property type="match status" value="1"/>
</dbReference>